<evidence type="ECO:0000313" key="1">
    <source>
        <dbReference type="EMBL" id="PAV71255.1"/>
    </source>
</evidence>
<name>A0A2A2KBE6_9BILA</name>
<keyword evidence="2" id="KW-1185">Reference proteome</keyword>
<comment type="caution">
    <text evidence="1">The sequence shown here is derived from an EMBL/GenBank/DDBJ whole genome shotgun (WGS) entry which is preliminary data.</text>
</comment>
<accession>A0A2A2KBE6</accession>
<organism evidence="1 2">
    <name type="scientific">Diploscapter pachys</name>
    <dbReference type="NCBI Taxonomy" id="2018661"/>
    <lineage>
        <taxon>Eukaryota</taxon>
        <taxon>Metazoa</taxon>
        <taxon>Ecdysozoa</taxon>
        <taxon>Nematoda</taxon>
        <taxon>Chromadorea</taxon>
        <taxon>Rhabditida</taxon>
        <taxon>Rhabditina</taxon>
        <taxon>Rhabditomorpha</taxon>
        <taxon>Rhabditoidea</taxon>
        <taxon>Rhabditidae</taxon>
        <taxon>Diploscapter</taxon>
    </lineage>
</organism>
<proteinExistence type="predicted"/>
<dbReference type="EMBL" id="LIAE01009095">
    <property type="protein sequence ID" value="PAV71255.1"/>
    <property type="molecule type" value="Genomic_DNA"/>
</dbReference>
<dbReference type="AlphaFoldDB" id="A0A2A2KBE6"/>
<dbReference type="Proteomes" id="UP000218231">
    <property type="component" value="Unassembled WGS sequence"/>
</dbReference>
<evidence type="ECO:0000313" key="2">
    <source>
        <dbReference type="Proteomes" id="UP000218231"/>
    </source>
</evidence>
<reference evidence="1 2" key="1">
    <citation type="journal article" date="2017" name="Curr. Biol.">
        <title>Genome architecture and evolution of a unichromosomal asexual nematode.</title>
        <authorList>
            <person name="Fradin H."/>
            <person name="Zegar C."/>
            <person name="Gutwein M."/>
            <person name="Lucas J."/>
            <person name="Kovtun M."/>
            <person name="Corcoran D."/>
            <person name="Baugh L.R."/>
            <person name="Kiontke K."/>
            <person name="Gunsalus K."/>
            <person name="Fitch D.H."/>
            <person name="Piano F."/>
        </authorList>
    </citation>
    <scope>NUCLEOTIDE SEQUENCE [LARGE SCALE GENOMIC DNA]</scope>
    <source>
        <strain evidence="1">PF1309</strain>
    </source>
</reference>
<gene>
    <name evidence="1" type="ORF">WR25_11171</name>
</gene>
<protein>
    <submittedName>
        <fullName evidence="1">Uncharacterized protein</fullName>
    </submittedName>
</protein>
<sequence length="137" mass="14311">MPPGGTGGICRSGHRRLLEDLVGPLVQALAGYPGGKAGGSVHFWADAQHDLARGRFFGSDALFGAIGQVVVECLTERLVQRRHGAGVEADDVPQAEHAADENIVTRVVLDAGGIPFVSHAAHGRTPARSRNSRASSI</sequence>